<keyword evidence="3" id="KW-0808">Transferase</keyword>
<dbReference type="PANTHER" id="PTHR33375">
    <property type="entry name" value="CHROMOSOME-PARTITIONING PROTEIN PARB-RELATED"/>
    <property type="match status" value="1"/>
</dbReference>
<evidence type="ECO:0000256" key="3">
    <source>
        <dbReference type="ARBA" id="ARBA00022679"/>
    </source>
</evidence>
<dbReference type="PANTHER" id="PTHR33375:SF1">
    <property type="entry name" value="CHROMOSOME-PARTITIONING PROTEIN PARB-RELATED"/>
    <property type="match status" value="1"/>
</dbReference>
<feature type="domain" description="ParB-like N-terminal" evidence="5">
    <location>
        <begin position="1"/>
        <end position="81"/>
    </location>
</feature>
<dbReference type="AlphaFoldDB" id="A0A518H499"/>
<dbReference type="Gene3D" id="3.40.50.150">
    <property type="entry name" value="Vaccinia Virus protein VP39"/>
    <property type="match status" value="1"/>
</dbReference>
<dbReference type="SMART" id="SM00470">
    <property type="entry name" value="ParB"/>
    <property type="match status" value="1"/>
</dbReference>
<dbReference type="GO" id="GO:0008170">
    <property type="term" value="F:N-methyltransferase activity"/>
    <property type="evidence" value="ECO:0007669"/>
    <property type="project" value="InterPro"/>
</dbReference>
<dbReference type="InterPro" id="IPR050336">
    <property type="entry name" value="Chromosome_partition/occlusion"/>
</dbReference>
<sequence length="425" mass="46536">MRLTEAPVLPPLPPQDYAQLRDSIRDRGVLQPLLITADHVLIDGHERWRAIQELGLTKYPLRVLGNLDEAVRVELAIRANLERRHLTVAQRRELAARLLREDPSRTDRSVAGTVGCDHKTVGKVRGRLLQGGEIPKVARSSSGRDGKTYHYPATSVESPNVARIAGRLLAELGDDAPEGGASLRTLNKMRFELDRKELLGRTAPTLPSDFKIHALDFRKLGGRVAPESVQLVVTDPPWLGEYEGLRQPFAEAVVRILKPGGFACVYSGHFHLKEFLDVLCGAGLTYRWLIACTNEDSMGAVRSGGSILTLWRPVLLFQKPGGRTKTPRILRDLIESGAREKANHPWQQPIEEAVQFVKTLSEPGDLVADLFVCSGTVPAAVATVGEGRRFVGTEIDGDLVKAARRRVHEVLKAGGGAVPLAMGST</sequence>
<dbReference type="EMBL" id="CP036426">
    <property type="protein sequence ID" value="QDV35671.1"/>
    <property type="molecule type" value="Genomic_DNA"/>
</dbReference>
<dbReference type="GO" id="GO:0007059">
    <property type="term" value="P:chromosome segregation"/>
    <property type="evidence" value="ECO:0007669"/>
    <property type="project" value="TreeGrafter"/>
</dbReference>
<reference evidence="6 7" key="1">
    <citation type="submission" date="2019-02" db="EMBL/GenBank/DDBJ databases">
        <title>Deep-cultivation of Planctomycetes and their phenomic and genomic characterization uncovers novel biology.</title>
        <authorList>
            <person name="Wiegand S."/>
            <person name="Jogler M."/>
            <person name="Boedeker C."/>
            <person name="Pinto D."/>
            <person name="Vollmers J."/>
            <person name="Rivas-Marin E."/>
            <person name="Kohn T."/>
            <person name="Peeters S.H."/>
            <person name="Heuer A."/>
            <person name="Rast P."/>
            <person name="Oberbeckmann S."/>
            <person name="Bunk B."/>
            <person name="Jeske O."/>
            <person name="Meyerdierks A."/>
            <person name="Storesund J.E."/>
            <person name="Kallscheuer N."/>
            <person name="Luecker S."/>
            <person name="Lage O.M."/>
            <person name="Pohl T."/>
            <person name="Merkel B.J."/>
            <person name="Hornburger P."/>
            <person name="Mueller R.-W."/>
            <person name="Bruemmer F."/>
            <person name="Labrenz M."/>
            <person name="Spormann A.M."/>
            <person name="Op den Camp H."/>
            <person name="Overmann J."/>
            <person name="Amann R."/>
            <person name="Jetten M.S.M."/>
            <person name="Mascher T."/>
            <person name="Medema M.H."/>
            <person name="Devos D.P."/>
            <person name="Kaster A.-K."/>
            <person name="Ovreas L."/>
            <person name="Rohde M."/>
            <person name="Galperin M.Y."/>
            <person name="Jogler C."/>
        </authorList>
    </citation>
    <scope>NUCLEOTIDE SEQUENCE [LARGE SCALE GENOMIC DNA]</scope>
    <source>
        <strain evidence="6 7">ElP</strain>
    </source>
</reference>
<dbReference type="RefSeq" id="WP_145271399.1">
    <property type="nucleotide sequence ID" value="NZ_CP036426.1"/>
</dbReference>
<accession>A0A518H499</accession>
<comment type="similarity">
    <text evidence="1 4">Belongs to the N(4)/N(6)-methyltransferase family.</text>
</comment>
<proteinExistence type="inferred from homology"/>
<dbReference type="Pfam" id="PF01555">
    <property type="entry name" value="N6_N4_Mtase"/>
    <property type="match status" value="1"/>
</dbReference>
<protein>
    <recommendedName>
        <fullName evidence="4">Methyltransferase</fullName>
        <ecNumber evidence="4">2.1.1.-</ecNumber>
    </recommendedName>
</protein>
<evidence type="ECO:0000259" key="5">
    <source>
        <dbReference type="SMART" id="SM00470"/>
    </source>
</evidence>
<dbReference type="GO" id="GO:0005694">
    <property type="term" value="C:chromosome"/>
    <property type="evidence" value="ECO:0007669"/>
    <property type="project" value="TreeGrafter"/>
</dbReference>
<dbReference type="Pfam" id="PF02195">
    <property type="entry name" value="ParB_N"/>
    <property type="match status" value="1"/>
</dbReference>
<dbReference type="OrthoDB" id="9800801at2"/>
<dbReference type="InterPro" id="IPR001091">
    <property type="entry name" value="RM_Methyltransferase"/>
</dbReference>
<keyword evidence="7" id="KW-1185">Reference proteome</keyword>
<gene>
    <name evidence="6" type="primary">parB_4</name>
    <name evidence="6" type="ORF">ElP_35750</name>
</gene>
<evidence type="ECO:0000256" key="4">
    <source>
        <dbReference type="RuleBase" id="RU362026"/>
    </source>
</evidence>
<keyword evidence="2" id="KW-0489">Methyltransferase</keyword>
<dbReference type="EC" id="2.1.1.-" evidence="4"/>
<dbReference type="KEGG" id="tpla:ElP_35750"/>
<dbReference type="GO" id="GO:0045881">
    <property type="term" value="P:positive regulation of sporulation resulting in formation of a cellular spore"/>
    <property type="evidence" value="ECO:0007669"/>
    <property type="project" value="TreeGrafter"/>
</dbReference>
<evidence type="ECO:0000256" key="1">
    <source>
        <dbReference type="ARBA" id="ARBA00006594"/>
    </source>
</evidence>
<dbReference type="InterPro" id="IPR002052">
    <property type="entry name" value="DNA_methylase_N6_adenine_CS"/>
</dbReference>
<evidence type="ECO:0000256" key="2">
    <source>
        <dbReference type="ARBA" id="ARBA00022603"/>
    </source>
</evidence>
<dbReference type="InterPro" id="IPR003115">
    <property type="entry name" value="ParB_N"/>
</dbReference>
<dbReference type="InterPro" id="IPR002941">
    <property type="entry name" value="DNA_methylase_N4/N6"/>
</dbReference>
<evidence type="ECO:0000313" key="7">
    <source>
        <dbReference type="Proteomes" id="UP000317835"/>
    </source>
</evidence>
<dbReference type="InterPro" id="IPR036086">
    <property type="entry name" value="ParB/Sulfiredoxin_sf"/>
</dbReference>
<dbReference type="PROSITE" id="PS00092">
    <property type="entry name" value="N6_MTASE"/>
    <property type="match status" value="1"/>
</dbReference>
<dbReference type="SUPFAM" id="SSF110849">
    <property type="entry name" value="ParB/Sulfiredoxin"/>
    <property type="match status" value="1"/>
</dbReference>
<dbReference type="GO" id="GO:0003677">
    <property type="term" value="F:DNA binding"/>
    <property type="evidence" value="ECO:0007669"/>
    <property type="project" value="InterPro"/>
</dbReference>
<evidence type="ECO:0000313" key="6">
    <source>
        <dbReference type="EMBL" id="QDV35671.1"/>
    </source>
</evidence>
<dbReference type="Proteomes" id="UP000317835">
    <property type="component" value="Chromosome"/>
</dbReference>
<dbReference type="GO" id="GO:0032259">
    <property type="term" value="P:methylation"/>
    <property type="evidence" value="ECO:0007669"/>
    <property type="project" value="UniProtKB-KW"/>
</dbReference>
<dbReference type="SUPFAM" id="SSF53335">
    <property type="entry name" value="S-adenosyl-L-methionine-dependent methyltransferases"/>
    <property type="match status" value="1"/>
</dbReference>
<name>A0A518H499_9BACT</name>
<dbReference type="Gene3D" id="3.90.1530.10">
    <property type="entry name" value="Conserved hypothetical protein from pyrococcus furiosus pfu- 392566-001, ParB domain"/>
    <property type="match status" value="1"/>
</dbReference>
<dbReference type="InterPro" id="IPR029063">
    <property type="entry name" value="SAM-dependent_MTases_sf"/>
</dbReference>
<organism evidence="6 7">
    <name type="scientific">Tautonia plasticadhaerens</name>
    <dbReference type="NCBI Taxonomy" id="2527974"/>
    <lineage>
        <taxon>Bacteria</taxon>
        <taxon>Pseudomonadati</taxon>
        <taxon>Planctomycetota</taxon>
        <taxon>Planctomycetia</taxon>
        <taxon>Isosphaerales</taxon>
        <taxon>Isosphaeraceae</taxon>
        <taxon>Tautonia</taxon>
    </lineage>
</organism>
<dbReference type="PRINTS" id="PR00508">
    <property type="entry name" value="S21N4MTFRASE"/>
</dbReference>